<keyword evidence="3 7" id="KW-0812">Transmembrane</keyword>
<evidence type="ECO:0000256" key="5">
    <source>
        <dbReference type="ARBA" id="ARBA00023136"/>
    </source>
</evidence>
<dbReference type="EMBL" id="WBKB01000001">
    <property type="protein sequence ID" value="KAB1645360.1"/>
    <property type="molecule type" value="Genomic_DNA"/>
</dbReference>
<comment type="function">
    <text evidence="7">Involved in cell division.</text>
</comment>
<name>A0A7J5BIA0_9MICO</name>
<comment type="similarity">
    <text evidence="7">Belongs to the CrgA family.</text>
</comment>
<evidence type="ECO:0000256" key="4">
    <source>
        <dbReference type="ARBA" id="ARBA00022989"/>
    </source>
</evidence>
<gene>
    <name evidence="7" type="primary">crgA</name>
    <name evidence="8" type="ORF">F8O05_03305</name>
</gene>
<keyword evidence="9" id="KW-1185">Reference proteome</keyword>
<keyword evidence="6 7" id="KW-0131">Cell cycle</keyword>
<evidence type="ECO:0000256" key="7">
    <source>
        <dbReference type="HAMAP-Rule" id="MF_00631"/>
    </source>
</evidence>
<protein>
    <recommendedName>
        <fullName evidence="7">Cell division protein CrgA</fullName>
    </recommendedName>
</protein>
<dbReference type="Proteomes" id="UP000433493">
    <property type="component" value="Unassembled WGS sequence"/>
</dbReference>
<comment type="subcellular location">
    <subcellularLocation>
        <location evidence="7">Cell membrane</location>
        <topology evidence="7">Multi-pass membrane protein</topology>
    </subcellularLocation>
</comment>
<sequence length="76" mass="8746">MTKEQLRASGKKQRPSDANPVWFKPIMFGFLLLGFVWIIVYYLSQGYFPVQALGDWNILVGFGIALVGFLMMTNWK</sequence>
<keyword evidence="5 7" id="KW-0472">Membrane</keyword>
<dbReference type="GO" id="GO:0051301">
    <property type="term" value="P:cell division"/>
    <property type="evidence" value="ECO:0007669"/>
    <property type="project" value="UniProtKB-UniRule"/>
</dbReference>
<dbReference type="GO" id="GO:0005886">
    <property type="term" value="C:plasma membrane"/>
    <property type="evidence" value="ECO:0007669"/>
    <property type="project" value="UniProtKB-SubCell"/>
</dbReference>
<evidence type="ECO:0000256" key="6">
    <source>
        <dbReference type="ARBA" id="ARBA00023306"/>
    </source>
</evidence>
<evidence type="ECO:0000256" key="1">
    <source>
        <dbReference type="ARBA" id="ARBA00022475"/>
    </source>
</evidence>
<dbReference type="AlphaFoldDB" id="A0A7J5BIA0"/>
<evidence type="ECO:0000313" key="9">
    <source>
        <dbReference type="Proteomes" id="UP000433493"/>
    </source>
</evidence>
<dbReference type="HAMAP" id="MF_00631">
    <property type="entry name" value="CrgA"/>
    <property type="match status" value="1"/>
</dbReference>
<comment type="caution">
    <text evidence="8">The sequence shown here is derived from an EMBL/GenBank/DDBJ whole genome shotgun (WGS) entry which is preliminary data.</text>
</comment>
<dbReference type="InterPro" id="IPR009619">
    <property type="entry name" value="CrgA"/>
</dbReference>
<organism evidence="8 9">
    <name type="scientific">Gulosibacter chungangensis</name>
    <dbReference type="NCBI Taxonomy" id="979746"/>
    <lineage>
        <taxon>Bacteria</taxon>
        <taxon>Bacillati</taxon>
        <taxon>Actinomycetota</taxon>
        <taxon>Actinomycetes</taxon>
        <taxon>Micrococcales</taxon>
        <taxon>Microbacteriaceae</taxon>
        <taxon>Gulosibacter</taxon>
    </lineage>
</organism>
<dbReference type="Pfam" id="PF06781">
    <property type="entry name" value="CrgA"/>
    <property type="match status" value="1"/>
</dbReference>
<evidence type="ECO:0000313" key="8">
    <source>
        <dbReference type="EMBL" id="KAB1645360.1"/>
    </source>
</evidence>
<keyword evidence="2 7" id="KW-0132">Cell division</keyword>
<evidence type="ECO:0000256" key="3">
    <source>
        <dbReference type="ARBA" id="ARBA00022692"/>
    </source>
</evidence>
<feature type="transmembrane region" description="Helical" evidence="7">
    <location>
        <begin position="56"/>
        <end position="75"/>
    </location>
</feature>
<feature type="transmembrane region" description="Helical" evidence="7">
    <location>
        <begin position="21"/>
        <end position="44"/>
    </location>
</feature>
<reference evidence="8 9" key="1">
    <citation type="submission" date="2019-09" db="EMBL/GenBank/DDBJ databases">
        <title>Phylogeny of genus Pseudoclavibacter and closely related genus.</title>
        <authorList>
            <person name="Li Y."/>
        </authorList>
    </citation>
    <scope>NUCLEOTIDE SEQUENCE [LARGE SCALE GENOMIC DNA]</scope>
    <source>
        <strain evidence="8 9">KCTC 13959</strain>
    </source>
</reference>
<keyword evidence="1 7" id="KW-1003">Cell membrane</keyword>
<dbReference type="RefSeq" id="WP_158051370.1">
    <property type="nucleotide sequence ID" value="NZ_WBKB01000001.1"/>
</dbReference>
<evidence type="ECO:0000256" key="2">
    <source>
        <dbReference type="ARBA" id="ARBA00022618"/>
    </source>
</evidence>
<proteinExistence type="inferred from homology"/>
<dbReference type="OrthoDB" id="5189646at2"/>
<keyword evidence="4 7" id="KW-1133">Transmembrane helix</keyword>
<accession>A0A7J5BIA0</accession>